<accession>A0AAW7JES2</accession>
<keyword evidence="5" id="KW-0812">Transmembrane</keyword>
<comment type="cofactor">
    <cofactor evidence="2">
        <name>Co(2+)</name>
        <dbReference type="ChEBI" id="CHEBI:48828"/>
    </cofactor>
</comment>
<keyword evidence="10" id="KW-0482">Metalloprotease</keyword>
<proteinExistence type="predicted"/>
<reference evidence="15" key="1">
    <citation type="submission" date="2023-06" db="EMBL/GenBank/DDBJ databases">
        <authorList>
            <person name="Zeman M."/>
            <person name="Kubasova T."/>
            <person name="Jahodarova E."/>
            <person name="Nykrynova M."/>
            <person name="Rychlik I."/>
        </authorList>
    </citation>
    <scope>NUCLEOTIDE SEQUENCE</scope>
    <source>
        <strain evidence="15">ET15</strain>
        <strain evidence="14">ET37</strain>
    </source>
</reference>
<dbReference type="EMBL" id="JAUEIF010000002">
    <property type="protein sequence ID" value="MDN0024409.1"/>
    <property type="molecule type" value="Genomic_DNA"/>
</dbReference>
<dbReference type="PANTHER" id="PTHR31120:SF6">
    <property type="entry name" value="METALLOPROTEASE TIKI HOMOLOG"/>
    <property type="match status" value="1"/>
</dbReference>
<dbReference type="Proteomes" id="UP001167831">
    <property type="component" value="Unassembled WGS sequence"/>
</dbReference>
<evidence type="ECO:0000313" key="15">
    <source>
        <dbReference type="EMBL" id="MDN0024409.1"/>
    </source>
</evidence>
<keyword evidence="7 13" id="KW-0732">Signal</keyword>
<evidence type="ECO:0000256" key="9">
    <source>
        <dbReference type="ARBA" id="ARBA00022989"/>
    </source>
</evidence>
<evidence type="ECO:0000313" key="17">
    <source>
        <dbReference type="Proteomes" id="UP001168478"/>
    </source>
</evidence>
<evidence type="ECO:0000256" key="3">
    <source>
        <dbReference type="ARBA" id="ARBA00004479"/>
    </source>
</evidence>
<dbReference type="PANTHER" id="PTHR31120">
    <property type="entry name" value="METALLOPROTEASE TIKI"/>
    <property type="match status" value="1"/>
</dbReference>
<dbReference type="GO" id="GO:0006508">
    <property type="term" value="P:proteolysis"/>
    <property type="evidence" value="ECO:0007669"/>
    <property type="project" value="UniProtKB-KW"/>
</dbReference>
<evidence type="ECO:0000256" key="2">
    <source>
        <dbReference type="ARBA" id="ARBA00001941"/>
    </source>
</evidence>
<keyword evidence="4" id="KW-0645">Protease</keyword>
<feature type="signal peptide" evidence="13">
    <location>
        <begin position="1"/>
        <end position="21"/>
    </location>
</feature>
<comment type="caution">
    <text evidence="15">The sequence shown here is derived from an EMBL/GenBank/DDBJ whole genome shotgun (WGS) entry which is preliminary data.</text>
</comment>
<dbReference type="AlphaFoldDB" id="A0AAW7JES2"/>
<evidence type="ECO:0000313" key="14">
    <source>
        <dbReference type="EMBL" id="MDN0023860.1"/>
    </source>
</evidence>
<evidence type="ECO:0000256" key="10">
    <source>
        <dbReference type="ARBA" id="ARBA00023049"/>
    </source>
</evidence>
<evidence type="ECO:0000256" key="7">
    <source>
        <dbReference type="ARBA" id="ARBA00022729"/>
    </source>
</evidence>
<comment type="cofactor">
    <cofactor evidence="1">
        <name>Mn(2+)</name>
        <dbReference type="ChEBI" id="CHEBI:29035"/>
    </cofactor>
</comment>
<evidence type="ECO:0000256" key="12">
    <source>
        <dbReference type="ARBA" id="ARBA00023180"/>
    </source>
</evidence>
<dbReference type="GO" id="GO:0046872">
    <property type="term" value="F:metal ion binding"/>
    <property type="evidence" value="ECO:0007669"/>
    <property type="project" value="UniProtKB-KW"/>
</dbReference>
<name>A0AAW7JES2_9BACT</name>
<dbReference type="Pfam" id="PF01963">
    <property type="entry name" value="TraB_PrgY_gumN"/>
    <property type="match status" value="1"/>
</dbReference>
<dbReference type="RefSeq" id="WP_273532408.1">
    <property type="nucleotide sequence ID" value="NZ_CALUKV010000025.1"/>
</dbReference>
<evidence type="ECO:0000256" key="11">
    <source>
        <dbReference type="ARBA" id="ARBA00023136"/>
    </source>
</evidence>
<evidence type="ECO:0000256" key="5">
    <source>
        <dbReference type="ARBA" id="ARBA00022692"/>
    </source>
</evidence>
<comment type="subcellular location">
    <subcellularLocation>
        <location evidence="3">Membrane</location>
        <topology evidence="3">Single-pass type I membrane protein</topology>
    </subcellularLocation>
</comment>
<dbReference type="GO" id="GO:0030178">
    <property type="term" value="P:negative regulation of Wnt signaling pathway"/>
    <property type="evidence" value="ECO:0007669"/>
    <property type="project" value="InterPro"/>
</dbReference>
<keyword evidence="9" id="KW-1133">Transmembrane helix</keyword>
<organism evidence="15 17">
    <name type="scientific">Leyella lascolaii</name>
    <dbReference type="NCBI Taxonomy" id="1776379"/>
    <lineage>
        <taxon>Bacteria</taxon>
        <taxon>Pseudomonadati</taxon>
        <taxon>Bacteroidota</taxon>
        <taxon>Bacteroidia</taxon>
        <taxon>Bacteroidales</taxon>
        <taxon>Prevotellaceae</taxon>
        <taxon>Leyella</taxon>
    </lineage>
</organism>
<protein>
    <submittedName>
        <fullName evidence="15">TraB/GumN family protein</fullName>
    </submittedName>
</protein>
<evidence type="ECO:0000256" key="6">
    <source>
        <dbReference type="ARBA" id="ARBA00022723"/>
    </source>
</evidence>
<dbReference type="GO" id="GO:0004222">
    <property type="term" value="F:metalloendopeptidase activity"/>
    <property type="evidence" value="ECO:0007669"/>
    <property type="project" value="TreeGrafter"/>
</dbReference>
<evidence type="ECO:0000256" key="4">
    <source>
        <dbReference type="ARBA" id="ARBA00022670"/>
    </source>
</evidence>
<dbReference type="InterPro" id="IPR002816">
    <property type="entry name" value="TraB/PrgY/GumN_fam"/>
</dbReference>
<evidence type="ECO:0000256" key="13">
    <source>
        <dbReference type="SAM" id="SignalP"/>
    </source>
</evidence>
<dbReference type="EMBL" id="JAUEIE010000023">
    <property type="protein sequence ID" value="MDN0023860.1"/>
    <property type="molecule type" value="Genomic_DNA"/>
</dbReference>
<keyword evidence="11" id="KW-0472">Membrane</keyword>
<reference evidence="15" key="2">
    <citation type="submission" date="2023-08" db="EMBL/GenBank/DDBJ databases">
        <title>Identification and characterization of horizontal gene transfer across gut microbiota members of farm animals based on homology search.</title>
        <authorList>
            <person name="Schwarzerova J."/>
            <person name="Nykrynova M."/>
            <person name="Jureckova K."/>
            <person name="Cejkova D."/>
            <person name="Rychlik I."/>
        </authorList>
    </citation>
    <scope>NUCLEOTIDE SEQUENCE</scope>
    <source>
        <strain evidence="15">ET15</strain>
        <strain evidence="14">ET37</strain>
    </source>
</reference>
<dbReference type="InterPro" id="IPR040230">
    <property type="entry name" value="TIKI1/2-like"/>
</dbReference>
<evidence type="ECO:0000256" key="1">
    <source>
        <dbReference type="ARBA" id="ARBA00001936"/>
    </source>
</evidence>
<evidence type="ECO:0000313" key="16">
    <source>
        <dbReference type="Proteomes" id="UP001167831"/>
    </source>
</evidence>
<keyword evidence="16" id="KW-1185">Reference proteome</keyword>
<dbReference type="GO" id="GO:0016020">
    <property type="term" value="C:membrane"/>
    <property type="evidence" value="ECO:0007669"/>
    <property type="project" value="UniProtKB-SubCell"/>
</dbReference>
<keyword evidence="6" id="KW-0479">Metal-binding</keyword>
<keyword evidence="8" id="KW-0378">Hydrolase</keyword>
<dbReference type="Proteomes" id="UP001168478">
    <property type="component" value="Unassembled WGS sequence"/>
</dbReference>
<keyword evidence="12" id="KW-0325">Glycoprotein</keyword>
<dbReference type="CDD" id="cd14789">
    <property type="entry name" value="Tiki"/>
    <property type="match status" value="1"/>
</dbReference>
<gene>
    <name evidence="14" type="ORF">QVN81_12700</name>
    <name evidence="15" type="ORF">QVN84_02555</name>
</gene>
<evidence type="ECO:0000256" key="8">
    <source>
        <dbReference type="ARBA" id="ARBA00022801"/>
    </source>
</evidence>
<sequence length="303" mass="33367">MIKRFIAAALVAAFTVTGANAQLLYKISGKDLKAPSYIIGTHHLANVGFVDKIPGVKDALTNTEQVYGEVKWDVMTNTDSLKVMQEAMMLPDGKTLKTVLSAEQYKKLDAFIKQMMSVGLDNPQVNAQMGRLSPAALNTQLTVLLYLQKHMGEYDPSSSFDQYFQAQAKNNNEPVGGLETMAFQTQLLYKSVPLKRQVELLMCFLDNLEFNEEMMEKITEAFYAQNLDGMKAAMDMKLGNTCDATPEEMAQLIDNRNADWAAKMPAIMAAKPTFFAVGAGHLAGPKGVLQLLKDAGYTVEAVK</sequence>
<feature type="chain" id="PRO_5043880075" evidence="13">
    <location>
        <begin position="22"/>
        <end position="303"/>
    </location>
</feature>